<dbReference type="OrthoDB" id="2415936at2759"/>
<reference evidence="2" key="1">
    <citation type="submission" date="2021-01" db="EMBL/GenBank/DDBJ databases">
        <title>Caligus Genome Assembly.</title>
        <authorList>
            <person name="Gallardo-Escarate C."/>
        </authorList>
    </citation>
    <scope>NUCLEOTIDE SEQUENCE [LARGE SCALE GENOMIC DNA]</scope>
</reference>
<evidence type="ECO:0000313" key="2">
    <source>
        <dbReference type="Proteomes" id="UP000595437"/>
    </source>
</evidence>
<protein>
    <submittedName>
        <fullName evidence="1">Protein C20orf11 (Two hybrid associated protein 1 with RanBPM) (Twa1)like</fullName>
    </submittedName>
</protein>
<proteinExistence type="predicted"/>
<dbReference type="EMBL" id="CP045903">
    <property type="protein sequence ID" value="QQP39176.1"/>
    <property type="molecule type" value="Genomic_DNA"/>
</dbReference>
<dbReference type="AlphaFoldDB" id="A0A7T8JYT1"/>
<dbReference type="Proteomes" id="UP000595437">
    <property type="component" value="Chromosome 14"/>
</dbReference>
<feature type="non-terminal residue" evidence="1">
    <location>
        <position position="1"/>
    </location>
</feature>
<accession>A0A7T8JYT1</accession>
<name>A0A7T8JYT1_CALRO</name>
<keyword evidence="2" id="KW-1185">Reference proteome</keyword>
<sequence>ELNAAILKAQHAESTQPKLATVLKLLLWCQGELDKKNISSYPKMTDLVGGKIEEAK</sequence>
<organism evidence="1 2">
    <name type="scientific">Caligus rogercresseyi</name>
    <name type="common">Sea louse</name>
    <dbReference type="NCBI Taxonomy" id="217165"/>
    <lineage>
        <taxon>Eukaryota</taxon>
        <taxon>Metazoa</taxon>
        <taxon>Ecdysozoa</taxon>
        <taxon>Arthropoda</taxon>
        <taxon>Crustacea</taxon>
        <taxon>Multicrustacea</taxon>
        <taxon>Hexanauplia</taxon>
        <taxon>Copepoda</taxon>
        <taxon>Siphonostomatoida</taxon>
        <taxon>Caligidae</taxon>
        <taxon>Caligus</taxon>
    </lineage>
</organism>
<gene>
    <name evidence="1" type="ORF">FKW44_019972</name>
</gene>
<evidence type="ECO:0000313" key="1">
    <source>
        <dbReference type="EMBL" id="QQP39176.1"/>
    </source>
</evidence>